<dbReference type="AlphaFoldDB" id="A0A3B0C895"/>
<dbReference type="OrthoDB" id="2628949at2"/>
<evidence type="ECO:0000313" key="2">
    <source>
        <dbReference type="Proteomes" id="UP000282311"/>
    </source>
</evidence>
<gene>
    <name evidence="1" type="ORF">D7M11_19480</name>
</gene>
<protein>
    <submittedName>
        <fullName evidence="1">Uncharacterized protein</fullName>
    </submittedName>
</protein>
<dbReference type="EMBL" id="RBAH01000014">
    <property type="protein sequence ID" value="RKN80664.1"/>
    <property type="molecule type" value="Genomic_DNA"/>
</dbReference>
<keyword evidence="2" id="KW-1185">Reference proteome</keyword>
<organism evidence="1 2">
    <name type="scientific">Paenibacillus ginsengarvi</name>
    <dbReference type="NCBI Taxonomy" id="400777"/>
    <lineage>
        <taxon>Bacteria</taxon>
        <taxon>Bacillati</taxon>
        <taxon>Bacillota</taxon>
        <taxon>Bacilli</taxon>
        <taxon>Bacillales</taxon>
        <taxon>Paenibacillaceae</taxon>
        <taxon>Paenibacillus</taxon>
    </lineage>
</organism>
<sequence>MVEKYPLLEEPGKTMFVFAANGKFYGHIVKDRTDKGPAKFLFETQRYGSVEELKSDYPPAAATNG</sequence>
<name>A0A3B0C895_9BACL</name>
<dbReference type="Proteomes" id="UP000282311">
    <property type="component" value="Unassembled WGS sequence"/>
</dbReference>
<evidence type="ECO:0000313" key="1">
    <source>
        <dbReference type="EMBL" id="RKN80664.1"/>
    </source>
</evidence>
<comment type="caution">
    <text evidence="1">The sequence shown here is derived from an EMBL/GenBank/DDBJ whole genome shotgun (WGS) entry which is preliminary data.</text>
</comment>
<reference evidence="1 2" key="1">
    <citation type="journal article" date="2007" name="Int. J. Syst. Evol. Microbiol.">
        <title>Paenibacillus ginsengarvi sp. nov., isolated from soil from ginseng cultivation.</title>
        <authorList>
            <person name="Yoon M.H."/>
            <person name="Ten L.N."/>
            <person name="Im W.T."/>
        </authorList>
    </citation>
    <scope>NUCLEOTIDE SEQUENCE [LARGE SCALE GENOMIC DNA]</scope>
    <source>
        <strain evidence="1 2">KCTC 13059</strain>
    </source>
</reference>
<proteinExistence type="predicted"/>
<dbReference type="RefSeq" id="WP_120748919.1">
    <property type="nucleotide sequence ID" value="NZ_RBAH01000014.1"/>
</dbReference>
<accession>A0A3B0C895</accession>